<dbReference type="Pfam" id="PF24560">
    <property type="entry name" value="zf-C2H2_OTU1_C"/>
    <property type="match status" value="1"/>
</dbReference>
<accession>A0AAP0G637</accession>
<feature type="domain" description="OTU1-like C-terminal C2H2-type zinc finger" evidence="1">
    <location>
        <begin position="95"/>
        <end position="114"/>
    </location>
</feature>
<dbReference type="AlphaFoldDB" id="A0AAP0G637"/>
<dbReference type="EMBL" id="JBBWWQ010000009">
    <property type="protein sequence ID" value="KAK8939145.1"/>
    <property type="molecule type" value="Genomic_DNA"/>
</dbReference>
<reference evidence="2 3" key="1">
    <citation type="journal article" date="2022" name="Nat. Plants">
        <title>Genomes of leafy and leafless Platanthera orchids illuminate the evolution of mycoheterotrophy.</title>
        <authorList>
            <person name="Li M.H."/>
            <person name="Liu K.W."/>
            <person name="Li Z."/>
            <person name="Lu H.C."/>
            <person name="Ye Q.L."/>
            <person name="Zhang D."/>
            <person name="Wang J.Y."/>
            <person name="Li Y.F."/>
            <person name="Zhong Z.M."/>
            <person name="Liu X."/>
            <person name="Yu X."/>
            <person name="Liu D.K."/>
            <person name="Tu X.D."/>
            <person name="Liu B."/>
            <person name="Hao Y."/>
            <person name="Liao X.Y."/>
            <person name="Jiang Y.T."/>
            <person name="Sun W.H."/>
            <person name="Chen J."/>
            <person name="Chen Y.Q."/>
            <person name="Ai Y."/>
            <person name="Zhai J.W."/>
            <person name="Wu S.S."/>
            <person name="Zhou Z."/>
            <person name="Hsiao Y.Y."/>
            <person name="Wu W.L."/>
            <person name="Chen Y.Y."/>
            <person name="Lin Y.F."/>
            <person name="Hsu J.L."/>
            <person name="Li C.Y."/>
            <person name="Wang Z.W."/>
            <person name="Zhao X."/>
            <person name="Zhong W.Y."/>
            <person name="Ma X.K."/>
            <person name="Ma L."/>
            <person name="Huang J."/>
            <person name="Chen G.Z."/>
            <person name="Huang M.Z."/>
            <person name="Huang L."/>
            <person name="Peng D.H."/>
            <person name="Luo Y.B."/>
            <person name="Zou S.Q."/>
            <person name="Chen S.P."/>
            <person name="Lan S."/>
            <person name="Tsai W.C."/>
            <person name="Van de Peer Y."/>
            <person name="Liu Z.J."/>
        </authorList>
    </citation>
    <scope>NUCLEOTIDE SEQUENCE [LARGE SCALE GENOMIC DNA]</scope>
    <source>
        <strain evidence="2">Lor287</strain>
    </source>
</reference>
<dbReference type="InterPro" id="IPR057766">
    <property type="entry name" value="Znf-C2H2_OTU1-like_C"/>
</dbReference>
<dbReference type="Proteomes" id="UP001418222">
    <property type="component" value="Unassembled WGS sequence"/>
</dbReference>
<evidence type="ECO:0000313" key="2">
    <source>
        <dbReference type="EMBL" id="KAK8939145.1"/>
    </source>
</evidence>
<evidence type="ECO:0000313" key="3">
    <source>
        <dbReference type="Proteomes" id="UP001418222"/>
    </source>
</evidence>
<comment type="caution">
    <text evidence="2">The sequence shown here is derived from an EMBL/GenBank/DDBJ whole genome shotgun (WGS) entry which is preliminary data.</text>
</comment>
<evidence type="ECO:0000259" key="1">
    <source>
        <dbReference type="Pfam" id="PF24560"/>
    </source>
</evidence>
<sequence>MVALLQKQILGGSALAETNVVSWKPYGTIALEGEWSEFLSGGSAYVCFPNVFPPLMYDVYWDNWFLVNEKLCCHMALNKLIKLMHVRKRSYTKTANFTLRCGVCPIGVIGQKCAGMPESCEMKVTAQYARVSPGAGARSPSKSLIFQFRKCEEFLTYLKFVLIVASNNESSRESGVRHRNPQ</sequence>
<gene>
    <name evidence="2" type="ORF">KSP39_PZI011424</name>
</gene>
<proteinExistence type="predicted"/>
<organism evidence="2 3">
    <name type="scientific">Platanthera zijinensis</name>
    <dbReference type="NCBI Taxonomy" id="2320716"/>
    <lineage>
        <taxon>Eukaryota</taxon>
        <taxon>Viridiplantae</taxon>
        <taxon>Streptophyta</taxon>
        <taxon>Embryophyta</taxon>
        <taxon>Tracheophyta</taxon>
        <taxon>Spermatophyta</taxon>
        <taxon>Magnoliopsida</taxon>
        <taxon>Liliopsida</taxon>
        <taxon>Asparagales</taxon>
        <taxon>Orchidaceae</taxon>
        <taxon>Orchidoideae</taxon>
        <taxon>Orchideae</taxon>
        <taxon>Orchidinae</taxon>
        <taxon>Platanthera</taxon>
    </lineage>
</organism>
<keyword evidence="3" id="KW-1185">Reference proteome</keyword>
<protein>
    <recommendedName>
        <fullName evidence="1">OTU1-like C-terminal C2H2-type zinc finger domain-containing protein</fullName>
    </recommendedName>
</protein>
<name>A0AAP0G637_9ASPA</name>